<dbReference type="EnsemblBacteria" id="ABK78484">
    <property type="protein sequence ID" value="ABK78484"/>
    <property type="gene ID" value="CENSYa_1875"/>
</dbReference>
<protein>
    <recommendedName>
        <fullName evidence="4">CARDB domain-containing protein</fullName>
    </recommendedName>
</protein>
<dbReference type="PATRIC" id="fig|414004.10.peg.1710"/>
<dbReference type="Proteomes" id="UP000000758">
    <property type="component" value="Chromosome"/>
</dbReference>
<dbReference type="AlphaFoldDB" id="A0RYR7"/>
<keyword evidence="1" id="KW-0812">Transmembrane</keyword>
<dbReference type="KEGG" id="csy:CENSYa_1875"/>
<accession>A0RYR7</accession>
<keyword evidence="1" id="KW-0472">Membrane</keyword>
<dbReference type="HOGENOM" id="CLU_917043_0_0_2"/>
<gene>
    <name evidence="2" type="ordered locus">CENSYa_1875</name>
</gene>
<dbReference type="EMBL" id="DP000238">
    <property type="protein sequence ID" value="ABK78484.1"/>
    <property type="molecule type" value="Genomic_DNA"/>
</dbReference>
<evidence type="ECO:0000313" key="2">
    <source>
        <dbReference type="EMBL" id="ABK78484.1"/>
    </source>
</evidence>
<keyword evidence="1" id="KW-1133">Transmembrane helix</keyword>
<reference evidence="2 3" key="1">
    <citation type="journal article" date="2006" name="Proc. Natl. Acad. Sci. U.S.A.">
        <title>Genomic analysis of the uncultivated marine crenarchaeote Cenarchaeum symbiosum.</title>
        <authorList>
            <person name="Hallam S.J."/>
            <person name="Konstantinidis K.T."/>
            <person name="Putnam N."/>
            <person name="Schleper C."/>
            <person name="Watanabe Y."/>
            <person name="Sugahara J."/>
            <person name="Preston C."/>
            <person name="de la Torre J."/>
            <person name="Richardson P.M."/>
            <person name="DeLong E.F."/>
        </authorList>
    </citation>
    <scope>NUCLEOTIDE SEQUENCE [LARGE SCALE GENOMIC DNA]</scope>
    <source>
        <strain evidence="3">A</strain>
    </source>
</reference>
<keyword evidence="3" id="KW-1185">Reference proteome</keyword>
<evidence type="ECO:0000256" key="1">
    <source>
        <dbReference type="SAM" id="Phobius"/>
    </source>
</evidence>
<sequence length="304" mass="32574">MVLACLSVAGLAPQAAAETIKQTVEGGMDVSITYPGSAVAGRDLAVSFLVENNGWEDKDEVVFRLSTDGAIDSDRMEVRAGRVPAGGSYGETVDLAVLPGASPGVHFLNVEYSQVLLENNETPREPARTSIAVPIDVRDRGRVSIETSTPGSIFAGAEFPFTVSVTSDEDLDDVSVRLVPPADVGFRGETLHTFSYVEKGSTLGITSRIVTEQEEVLSEHRVPFQVVVSYTDGAGEQREDSQTVTLVLRPRTFMELTTDGGIWIGDFFVAPYVSIGTIIGIPAGALLSLMFRRRFLAGRKEAGT</sequence>
<feature type="transmembrane region" description="Helical" evidence="1">
    <location>
        <begin position="269"/>
        <end position="291"/>
    </location>
</feature>
<evidence type="ECO:0008006" key="4">
    <source>
        <dbReference type="Google" id="ProtNLM"/>
    </source>
</evidence>
<name>A0RYR7_CENSY</name>
<evidence type="ECO:0000313" key="3">
    <source>
        <dbReference type="Proteomes" id="UP000000758"/>
    </source>
</evidence>
<proteinExistence type="predicted"/>
<organism evidence="2 3">
    <name type="scientific">Cenarchaeum symbiosum (strain A)</name>
    <dbReference type="NCBI Taxonomy" id="414004"/>
    <lineage>
        <taxon>Archaea</taxon>
        <taxon>Nitrososphaerota</taxon>
        <taxon>Candidatus Cenarchaeales</taxon>
        <taxon>Candidatus Cenarchaeaceae</taxon>
        <taxon>Candidatus Cenarchaeum</taxon>
    </lineage>
</organism>
<dbReference type="STRING" id="414004.CENSYa_1875"/>